<reference evidence="1 2" key="1">
    <citation type="submission" date="2018-03" db="EMBL/GenBank/DDBJ databases">
        <title>Genome sequencing of Weissella confusa isolates.</title>
        <authorList>
            <person name="Kajala I."/>
            <person name="Baruah R."/>
            <person name="Bergsveinson J."/>
            <person name="Juvonen R."/>
            <person name="Ziola B."/>
        </authorList>
    </citation>
    <scope>NUCLEOTIDE SEQUENCE [LARGE SCALE GENOMIC DNA]</scope>
    <source>
        <strain evidence="1 2">VTT E-062653</strain>
    </source>
</reference>
<sequence>MKITAEVSGQDMATVLVDNTSPVGDTYHDKVSNAKLLEVTEIVTRMIDDIWWIYYQNKDRNEASVKEASDIAKTALLGVKEALEELSEED</sequence>
<organism evidence="1 2">
    <name type="scientific">Weissella confusa</name>
    <name type="common">Lactobacillus confusus</name>
    <dbReference type="NCBI Taxonomy" id="1583"/>
    <lineage>
        <taxon>Bacteria</taxon>
        <taxon>Bacillati</taxon>
        <taxon>Bacillota</taxon>
        <taxon>Bacilli</taxon>
        <taxon>Lactobacillales</taxon>
        <taxon>Lactobacillaceae</taxon>
        <taxon>Weissella</taxon>
    </lineage>
</organism>
<comment type="caution">
    <text evidence="1">The sequence shown here is derived from an EMBL/GenBank/DDBJ whole genome shotgun (WGS) entry which is preliminary data.</text>
</comment>
<dbReference type="EMBL" id="PVSN01000017">
    <property type="protein sequence ID" value="TGE74895.1"/>
    <property type="molecule type" value="Genomic_DNA"/>
</dbReference>
<evidence type="ECO:0000313" key="2">
    <source>
        <dbReference type="Proteomes" id="UP000297646"/>
    </source>
</evidence>
<dbReference type="RefSeq" id="WP_135518335.1">
    <property type="nucleotide sequence ID" value="NZ_PVSN01000017.1"/>
</dbReference>
<gene>
    <name evidence="1" type="ORF">C6P11_02595</name>
</gene>
<name>A0A4Z0RY40_WEICO</name>
<dbReference type="Proteomes" id="UP000297646">
    <property type="component" value="Unassembled WGS sequence"/>
</dbReference>
<dbReference type="AlphaFoldDB" id="A0A4Z0RY40"/>
<proteinExistence type="predicted"/>
<evidence type="ECO:0000313" key="1">
    <source>
        <dbReference type="EMBL" id="TGE74895.1"/>
    </source>
</evidence>
<accession>A0A4Z0RY40</accession>
<protein>
    <submittedName>
        <fullName evidence="1">Uncharacterized protein</fullName>
    </submittedName>
</protein>